<dbReference type="PANTHER" id="PTHR43401:SF2">
    <property type="entry name" value="L-THREONINE 3-DEHYDROGENASE"/>
    <property type="match status" value="1"/>
</dbReference>
<reference evidence="4 5" key="1">
    <citation type="journal article" date="2018" name="Nat. Biotechnol.">
        <title>A standardized bacterial taxonomy based on genome phylogeny substantially revises the tree of life.</title>
        <authorList>
            <person name="Parks D.H."/>
            <person name="Chuvochina M."/>
            <person name="Waite D.W."/>
            <person name="Rinke C."/>
            <person name="Skarshewski A."/>
            <person name="Chaumeil P.A."/>
            <person name="Hugenholtz P."/>
        </authorList>
    </citation>
    <scope>NUCLEOTIDE SEQUENCE [LARGE SCALE GENOMIC DNA]</scope>
    <source>
        <strain evidence="4">UBA10707</strain>
    </source>
</reference>
<accession>A0A356LM54</accession>
<protein>
    <submittedName>
        <fullName evidence="4">Zn-dependent alcohol dehydrogenase</fullName>
    </submittedName>
</protein>
<dbReference type="InterPro" id="IPR013149">
    <property type="entry name" value="ADH-like_C"/>
</dbReference>
<dbReference type="SUPFAM" id="SSF51735">
    <property type="entry name" value="NAD(P)-binding Rossmann-fold domains"/>
    <property type="match status" value="1"/>
</dbReference>
<feature type="domain" description="Alcohol dehydrogenase-like N-terminal" evidence="3">
    <location>
        <begin position="25"/>
        <end position="134"/>
    </location>
</feature>
<evidence type="ECO:0000259" key="3">
    <source>
        <dbReference type="Pfam" id="PF08240"/>
    </source>
</evidence>
<feature type="domain" description="Alcohol dehydrogenase-like C-terminal" evidence="2">
    <location>
        <begin position="172"/>
        <end position="286"/>
    </location>
</feature>
<organism evidence="4 5">
    <name type="scientific">Advenella kashmirensis</name>
    <dbReference type="NCBI Taxonomy" id="310575"/>
    <lineage>
        <taxon>Bacteria</taxon>
        <taxon>Pseudomonadati</taxon>
        <taxon>Pseudomonadota</taxon>
        <taxon>Betaproteobacteria</taxon>
        <taxon>Burkholderiales</taxon>
        <taxon>Alcaligenaceae</taxon>
    </lineage>
</organism>
<dbReference type="Proteomes" id="UP000264036">
    <property type="component" value="Unassembled WGS sequence"/>
</dbReference>
<dbReference type="InterPro" id="IPR011032">
    <property type="entry name" value="GroES-like_sf"/>
</dbReference>
<dbReference type="PANTHER" id="PTHR43401">
    <property type="entry name" value="L-THREONINE 3-DEHYDROGENASE"/>
    <property type="match status" value="1"/>
</dbReference>
<evidence type="ECO:0000313" key="5">
    <source>
        <dbReference type="Proteomes" id="UP000264036"/>
    </source>
</evidence>
<dbReference type="GO" id="GO:0016491">
    <property type="term" value="F:oxidoreductase activity"/>
    <property type="evidence" value="ECO:0007669"/>
    <property type="project" value="UniProtKB-KW"/>
</dbReference>
<name>A0A356LM54_9BURK</name>
<dbReference type="SUPFAM" id="SSF50129">
    <property type="entry name" value="GroES-like"/>
    <property type="match status" value="1"/>
</dbReference>
<evidence type="ECO:0000259" key="2">
    <source>
        <dbReference type="Pfam" id="PF00107"/>
    </source>
</evidence>
<dbReference type="InterPro" id="IPR036291">
    <property type="entry name" value="NAD(P)-bd_dom_sf"/>
</dbReference>
<dbReference type="InterPro" id="IPR013154">
    <property type="entry name" value="ADH-like_N"/>
</dbReference>
<sequence length="336" mass="35855">MQTAYVTNGANMLERIQIPIPVPGAREVLLKVKAVGICGSDHHIYLGRHPYVKYPIVQGHEFCAQIEQYGSDCAHHLPVGSQVVVEPLIRCGNCYACSIGRYNCCENLELVGVHRSGGFQEYLVVPEILLHTAPGLPANVAAFAEPLSIAMQACQRGRVTMEDRVLILGAGPIGLAAVIACKRLGARVAISDVVSSRLTKASDLGADLTFDAAGDSPERIREWSGGGVTVVLDAVGVAQALRMGVEVLRAAGRLVVIGISTQDLPIPISTIVAKEIDVLGSRNSAQLFGQAVAALYGMVDKIENLVTTVEGIDTLPEMMDYTIHNPQDVEKVVIKV</sequence>
<comment type="caution">
    <text evidence="4">The sequence shown here is derived from an EMBL/GenBank/DDBJ whole genome shotgun (WGS) entry which is preliminary data.</text>
</comment>
<keyword evidence="1" id="KW-0560">Oxidoreductase</keyword>
<dbReference type="Gene3D" id="3.40.50.720">
    <property type="entry name" value="NAD(P)-binding Rossmann-like Domain"/>
    <property type="match status" value="1"/>
</dbReference>
<evidence type="ECO:0000256" key="1">
    <source>
        <dbReference type="ARBA" id="ARBA00023002"/>
    </source>
</evidence>
<gene>
    <name evidence="4" type="ORF">DD666_22040</name>
</gene>
<dbReference type="AlphaFoldDB" id="A0A356LM54"/>
<dbReference type="EMBL" id="DOEK01000047">
    <property type="protein sequence ID" value="HBP32077.1"/>
    <property type="molecule type" value="Genomic_DNA"/>
</dbReference>
<dbReference type="Gene3D" id="3.90.180.10">
    <property type="entry name" value="Medium-chain alcohol dehydrogenases, catalytic domain"/>
    <property type="match status" value="1"/>
</dbReference>
<proteinExistence type="predicted"/>
<dbReference type="InterPro" id="IPR050129">
    <property type="entry name" value="Zn_alcohol_dh"/>
</dbReference>
<dbReference type="Pfam" id="PF08240">
    <property type="entry name" value="ADH_N"/>
    <property type="match status" value="1"/>
</dbReference>
<evidence type="ECO:0000313" key="4">
    <source>
        <dbReference type="EMBL" id="HBP32077.1"/>
    </source>
</evidence>
<dbReference type="Pfam" id="PF00107">
    <property type="entry name" value="ADH_zinc_N"/>
    <property type="match status" value="1"/>
</dbReference>